<accession>A0A6B3QMX1</accession>
<feature type="region of interest" description="Disordered" evidence="1">
    <location>
        <begin position="1"/>
        <end position="22"/>
    </location>
</feature>
<dbReference type="Proteomes" id="UP001610810">
    <property type="component" value="Unassembled WGS sequence"/>
</dbReference>
<feature type="domain" description="HTH marR-type" evidence="2">
    <location>
        <begin position="20"/>
        <end position="148"/>
    </location>
</feature>
<dbReference type="InterPro" id="IPR036390">
    <property type="entry name" value="WH_DNA-bd_sf"/>
</dbReference>
<dbReference type="SUPFAM" id="SSF46785">
    <property type="entry name" value="Winged helix' DNA-binding domain"/>
    <property type="match status" value="1"/>
</dbReference>
<dbReference type="EMBL" id="JAAIFS010000005">
    <property type="protein sequence ID" value="NEV89456.1"/>
    <property type="molecule type" value="Genomic_DNA"/>
</dbReference>
<protein>
    <submittedName>
        <fullName evidence="4">MarR family transcriptional regulator</fullName>
    </submittedName>
    <submittedName>
        <fullName evidence="3">MarR family winged helix-turn-helix transcriptional regulator</fullName>
    </submittedName>
</protein>
<dbReference type="EMBL" id="JBIQWK010000007">
    <property type="protein sequence ID" value="MFI0574843.1"/>
    <property type="molecule type" value="Genomic_DNA"/>
</dbReference>
<keyword evidence="5" id="KW-1185">Reference proteome</keyword>
<dbReference type="Pfam" id="PF01047">
    <property type="entry name" value="MarR"/>
    <property type="match status" value="1"/>
</dbReference>
<proteinExistence type="predicted"/>
<dbReference type="PRINTS" id="PR00598">
    <property type="entry name" value="HTHMARR"/>
</dbReference>
<dbReference type="InterPro" id="IPR000835">
    <property type="entry name" value="HTH_MarR-typ"/>
</dbReference>
<gene>
    <name evidence="3" type="ORF">ACH3YB_24770</name>
    <name evidence="4" type="ORF">GUR47_22725</name>
</gene>
<evidence type="ECO:0000256" key="1">
    <source>
        <dbReference type="SAM" id="MobiDB-lite"/>
    </source>
</evidence>
<comment type="caution">
    <text evidence="4">The sequence shown here is derived from an EMBL/GenBank/DDBJ whole genome shotgun (WGS) entry which is preliminary data.</text>
</comment>
<dbReference type="RefSeq" id="WP_127895767.1">
    <property type="nucleotide sequence ID" value="NZ_JAAIFS010000005.1"/>
</dbReference>
<dbReference type="GO" id="GO:0003700">
    <property type="term" value="F:DNA-binding transcription factor activity"/>
    <property type="evidence" value="ECO:0007669"/>
    <property type="project" value="InterPro"/>
</dbReference>
<evidence type="ECO:0000259" key="2">
    <source>
        <dbReference type="PROSITE" id="PS50995"/>
    </source>
</evidence>
<sequence>MDAPTEASGPNGPPPDDPNPDDLIIAVEQMIRYVRQSARTGGLSTAASSALARLSREGPVRLTELARAEGVSQPNMTQLVTRLERADLVRRTADASDGRGVLVAVTPTGLEVLAARRAERAGALRQLMEDMTGPEQQATTTALLALARVIRNRPYPPEEDRA</sequence>
<evidence type="ECO:0000313" key="4">
    <source>
        <dbReference type="EMBL" id="NEV89456.1"/>
    </source>
</evidence>
<dbReference type="AlphaFoldDB" id="A0A6B3QMX1"/>
<dbReference type="PANTHER" id="PTHR39515:SF2">
    <property type="entry name" value="HTH-TYPE TRANSCRIPTIONAL REGULATOR RV0880"/>
    <property type="match status" value="1"/>
</dbReference>
<dbReference type="Gene3D" id="1.10.10.10">
    <property type="entry name" value="Winged helix-like DNA-binding domain superfamily/Winged helix DNA-binding domain"/>
    <property type="match status" value="1"/>
</dbReference>
<evidence type="ECO:0000313" key="5">
    <source>
        <dbReference type="Proteomes" id="UP001610810"/>
    </source>
</evidence>
<dbReference type="InterPro" id="IPR036388">
    <property type="entry name" value="WH-like_DNA-bd_sf"/>
</dbReference>
<dbReference type="SMART" id="SM00347">
    <property type="entry name" value="HTH_MARR"/>
    <property type="match status" value="1"/>
</dbReference>
<dbReference type="InterPro" id="IPR052526">
    <property type="entry name" value="HTH-type_Bedaq_tolerance"/>
</dbReference>
<dbReference type="PANTHER" id="PTHR39515">
    <property type="entry name" value="CONSERVED PROTEIN"/>
    <property type="match status" value="1"/>
</dbReference>
<reference evidence="4" key="1">
    <citation type="journal article" date="2020" name="Microorganisms">
        <title>Isolation, Genomic and Metabolomic Characterization of Streptomyces tendae VITAKN with Quorum Sensing Inhibitory Activity from Southern India.</title>
        <authorList>
            <person name="Ishaque N.M."/>
            <person name="Burgsdorf I."/>
            <person name="Limlingan Malit J.J."/>
            <person name="Saha S."/>
            <person name="Teta R."/>
            <person name="Ewe D."/>
            <person name="Kannabiran K."/>
            <person name="Hrouzek P."/>
            <person name="Steindler L."/>
            <person name="Costantino V."/>
            <person name="Saurav K."/>
        </authorList>
    </citation>
    <scope>NUCLEOTIDE SEQUENCE</scope>
    <source>
        <strain evidence="4">VITAKN</strain>
    </source>
</reference>
<name>A0A6B3QMX1_STRTE</name>
<dbReference type="PROSITE" id="PS50995">
    <property type="entry name" value="HTH_MARR_2"/>
    <property type="match status" value="1"/>
</dbReference>
<evidence type="ECO:0000313" key="3">
    <source>
        <dbReference type="EMBL" id="MFI0574843.1"/>
    </source>
</evidence>
<organism evidence="4">
    <name type="scientific">Streptomyces tendae</name>
    <dbReference type="NCBI Taxonomy" id="1932"/>
    <lineage>
        <taxon>Bacteria</taxon>
        <taxon>Bacillati</taxon>
        <taxon>Actinomycetota</taxon>
        <taxon>Actinomycetes</taxon>
        <taxon>Kitasatosporales</taxon>
        <taxon>Streptomycetaceae</taxon>
        <taxon>Streptomyces</taxon>
    </lineage>
</organism>
<reference evidence="3 5" key="2">
    <citation type="submission" date="2024-10" db="EMBL/GenBank/DDBJ databases">
        <authorList>
            <person name="Wannawong T."/>
            <person name="Kuncharoen N."/>
            <person name="Mhuantong W."/>
        </authorList>
    </citation>
    <scope>NUCLEOTIDE SEQUENCE [LARGE SCALE GENOMIC DNA]</scope>
    <source>
        <strain evidence="3 5">CALK1-4</strain>
    </source>
</reference>